<dbReference type="OrthoDB" id="3268479at2"/>
<accession>A0A443JCS9</accession>
<evidence type="ECO:0000313" key="1">
    <source>
        <dbReference type="EMBL" id="RWR18369.1"/>
    </source>
</evidence>
<dbReference type="Pfam" id="PF09438">
    <property type="entry name" value="DUF2017"/>
    <property type="match status" value="1"/>
</dbReference>
<organism evidence="1 2">
    <name type="scientific">Microbacterium enclense</name>
    <dbReference type="NCBI Taxonomy" id="993073"/>
    <lineage>
        <taxon>Bacteria</taxon>
        <taxon>Bacillati</taxon>
        <taxon>Actinomycetota</taxon>
        <taxon>Actinomycetes</taxon>
        <taxon>Micrococcales</taxon>
        <taxon>Microbacteriaceae</taxon>
        <taxon>Microbacterium</taxon>
    </lineage>
</organism>
<name>A0A443JCS9_9MICO</name>
<evidence type="ECO:0000313" key="2">
    <source>
        <dbReference type="Proteomes" id="UP000285970"/>
    </source>
</evidence>
<proteinExistence type="predicted"/>
<dbReference type="InterPro" id="IPR018561">
    <property type="entry name" value="AosR"/>
</dbReference>
<gene>
    <name evidence="1" type="ORF">D8Y23_09760</name>
</gene>
<dbReference type="RefSeq" id="WP_128217951.1">
    <property type="nucleotide sequence ID" value="NZ_RBZY01000031.1"/>
</dbReference>
<protein>
    <submittedName>
        <fullName evidence="1">DUF2017 family protein</fullName>
    </submittedName>
</protein>
<dbReference type="Proteomes" id="UP000285970">
    <property type="component" value="Unassembled WGS sequence"/>
</dbReference>
<dbReference type="EMBL" id="RBZY01000031">
    <property type="protein sequence ID" value="RWR18369.1"/>
    <property type="molecule type" value="Genomic_DNA"/>
</dbReference>
<sequence>MNDRIVVLEVSGIEALHLAGIVGQFRDLVVDAGREEDPAVARLLPDAYPDDEDASREFRRLTGGDMLDRRAEDARTVLDTLAMDGGDLDPASDPDTTITVALGETEARAWMRTLSAVRLVLATRLGIQDDDEHRPGDARFGIYDWIGYRLDGLVTALDRNLDDPSTGR</sequence>
<dbReference type="AlphaFoldDB" id="A0A443JCS9"/>
<comment type="caution">
    <text evidence="1">The sequence shown here is derived from an EMBL/GenBank/DDBJ whole genome shotgun (WGS) entry which is preliminary data.</text>
</comment>
<reference evidence="1 2" key="1">
    <citation type="journal article" date="2018" name="Front. Microbiol.">
        <title>Novel Insights Into Bacterial Dimethylsulfoniopropionate Catabolism in the East China Sea.</title>
        <authorList>
            <person name="Liu J."/>
            <person name="Liu J."/>
            <person name="Zhang S.H."/>
            <person name="Liang J."/>
            <person name="Lin H."/>
            <person name="Song D."/>
            <person name="Yang G.P."/>
            <person name="Todd J.D."/>
            <person name="Zhang X.H."/>
        </authorList>
    </citation>
    <scope>NUCLEOTIDE SEQUENCE [LARGE SCALE GENOMIC DNA]</scope>
    <source>
        <strain evidence="1 2">ZYFD042</strain>
    </source>
</reference>